<evidence type="ECO:0000256" key="2">
    <source>
        <dbReference type="SAM" id="Phobius"/>
    </source>
</evidence>
<dbReference type="EMBL" id="VTPY01000001">
    <property type="protein sequence ID" value="KAA0014598.1"/>
    <property type="molecule type" value="Genomic_DNA"/>
</dbReference>
<dbReference type="Proteomes" id="UP000486760">
    <property type="component" value="Unassembled WGS sequence"/>
</dbReference>
<evidence type="ECO:0000313" key="4">
    <source>
        <dbReference type="Proteomes" id="UP000486760"/>
    </source>
</evidence>
<protein>
    <submittedName>
        <fullName evidence="3">Uncharacterized protein</fullName>
    </submittedName>
</protein>
<keyword evidence="2" id="KW-0812">Transmembrane</keyword>
<feature type="compositionally biased region" description="Low complexity" evidence="1">
    <location>
        <begin position="70"/>
        <end position="85"/>
    </location>
</feature>
<reference evidence="3 4" key="1">
    <citation type="submission" date="2019-08" db="EMBL/GenBank/DDBJ databases">
        <title>Bioinformatics analysis of the strain L3 and L5.</title>
        <authorList>
            <person name="Li X."/>
        </authorList>
    </citation>
    <scope>NUCLEOTIDE SEQUENCE [LARGE SCALE GENOMIC DNA]</scope>
    <source>
        <strain evidence="3 4">L5</strain>
    </source>
</reference>
<evidence type="ECO:0000256" key="1">
    <source>
        <dbReference type="SAM" id="MobiDB-lite"/>
    </source>
</evidence>
<accession>A0A7V7KJY7</accession>
<feature type="region of interest" description="Disordered" evidence="1">
    <location>
        <begin position="43"/>
        <end position="89"/>
    </location>
</feature>
<feature type="transmembrane region" description="Helical" evidence="2">
    <location>
        <begin position="104"/>
        <end position="122"/>
    </location>
</feature>
<name>A0A7V7KJY7_9GAMM</name>
<feature type="compositionally biased region" description="Basic residues" evidence="1">
    <location>
        <begin position="49"/>
        <end position="63"/>
    </location>
</feature>
<comment type="caution">
    <text evidence="3">The sequence shown here is derived from an EMBL/GenBank/DDBJ whole genome shotgun (WGS) entry which is preliminary data.</text>
</comment>
<keyword evidence="2" id="KW-1133">Transmembrane helix</keyword>
<sequence length="167" mass="18187">MADLHMTYFLVMGSLVLSVLFTVAWALSAMLRWLAVGLPMRRGGAPGRATKKTAKRTTRKPAPRKADNNRAAGKAASGRAAASKATEPPRHPWRLTRRLAEWRASMPLAIVAALTYLVARLAAHGMSFRPPYAAPDGFHDLLVGLGWLSAGLIVVALLHRLAAWRCR</sequence>
<keyword evidence="2" id="KW-0472">Membrane</keyword>
<gene>
    <name evidence="3" type="ORF">F0A17_02840</name>
</gene>
<evidence type="ECO:0000313" key="3">
    <source>
        <dbReference type="EMBL" id="KAA0014598.1"/>
    </source>
</evidence>
<keyword evidence="4" id="KW-1185">Reference proteome</keyword>
<organism evidence="3 4">
    <name type="scientific">Billgrantia pellis</name>
    <dbReference type="NCBI Taxonomy" id="2606936"/>
    <lineage>
        <taxon>Bacteria</taxon>
        <taxon>Pseudomonadati</taxon>
        <taxon>Pseudomonadota</taxon>
        <taxon>Gammaproteobacteria</taxon>
        <taxon>Oceanospirillales</taxon>
        <taxon>Halomonadaceae</taxon>
        <taxon>Billgrantia</taxon>
    </lineage>
</organism>
<dbReference type="AlphaFoldDB" id="A0A7V7KJY7"/>
<dbReference type="RefSeq" id="WP_149326808.1">
    <property type="nucleotide sequence ID" value="NZ_VTPY01000001.1"/>
</dbReference>
<feature type="transmembrane region" description="Helical" evidence="2">
    <location>
        <begin position="142"/>
        <end position="162"/>
    </location>
</feature>
<feature type="transmembrane region" description="Helical" evidence="2">
    <location>
        <begin position="6"/>
        <end position="31"/>
    </location>
</feature>
<proteinExistence type="predicted"/>